<proteinExistence type="predicted"/>
<reference evidence="1 2" key="1">
    <citation type="journal article" date="2008" name="J. Biotechnol.">
        <title>The genome of Xanthomonas campestris pv. campestris B100 and its use for the reconstruction of metabolic pathways involved in xanthan biosynthesis.</title>
        <authorList>
            <person name="Vorholter F.J."/>
            <person name="Schneiker S."/>
            <person name="Goesmann A."/>
            <person name="Krause L."/>
            <person name="Bekel T."/>
            <person name="Kaiser O."/>
            <person name="Linke B."/>
            <person name="Patschkowski T."/>
            <person name="Ruckert C."/>
            <person name="Schmid J."/>
            <person name="Sidhu V.K."/>
            <person name="Sieber V."/>
            <person name="Tauch A."/>
            <person name="Watt S.A."/>
            <person name="Weisshaar B."/>
            <person name="Becker A."/>
            <person name="Niehaus K."/>
            <person name="Puhler A."/>
        </authorList>
    </citation>
    <scope>NUCLEOTIDE SEQUENCE [LARGE SCALE GENOMIC DNA]</scope>
    <source>
        <strain evidence="1 2">B100</strain>
    </source>
</reference>
<organism evidence="1 2">
    <name type="scientific">Xanthomonas campestris pv. campestris (strain B100)</name>
    <dbReference type="NCBI Taxonomy" id="509169"/>
    <lineage>
        <taxon>Bacteria</taxon>
        <taxon>Pseudomonadati</taxon>
        <taxon>Pseudomonadota</taxon>
        <taxon>Gammaproteobacteria</taxon>
        <taxon>Lysobacterales</taxon>
        <taxon>Lysobacteraceae</taxon>
        <taxon>Xanthomonas</taxon>
    </lineage>
</organism>
<dbReference type="EMBL" id="AM920689">
    <property type="protein sequence ID" value="SMH63174.1"/>
    <property type="molecule type" value="Genomic_DNA"/>
</dbReference>
<gene>
    <name evidence="1" type="ORF">XCCB100_4496</name>
</gene>
<evidence type="ECO:0000313" key="2">
    <source>
        <dbReference type="Proteomes" id="UP000001188"/>
    </source>
</evidence>
<name>A0A1X7QFM2_XANCB</name>
<protein>
    <submittedName>
        <fullName evidence="1">Uncharacterized protein</fullName>
    </submittedName>
</protein>
<sequence>MTGRFAPVNTDAFSKDGVAPGLTMLRTESM</sequence>
<evidence type="ECO:0000313" key="1">
    <source>
        <dbReference type="EMBL" id="SMH63174.1"/>
    </source>
</evidence>
<accession>A0A1X7QFM2</accession>
<dbReference type="AlphaFoldDB" id="A0A1X7QFM2"/>
<dbReference type="Proteomes" id="UP000001188">
    <property type="component" value="Chromosome"/>
</dbReference>